<dbReference type="InterPro" id="IPR018085">
    <property type="entry name" value="Ura-DNA_Glyclase_AS"/>
</dbReference>
<evidence type="ECO:0000313" key="13">
    <source>
        <dbReference type="EMBL" id="MFC4736442.1"/>
    </source>
</evidence>
<reference evidence="14" key="1">
    <citation type="journal article" date="2019" name="Int. J. Syst. Evol. Microbiol.">
        <title>The Global Catalogue of Microorganisms (GCM) 10K type strain sequencing project: providing services to taxonomists for standard genome sequencing and annotation.</title>
        <authorList>
            <consortium name="The Broad Institute Genomics Platform"/>
            <consortium name="The Broad Institute Genome Sequencing Center for Infectious Disease"/>
            <person name="Wu L."/>
            <person name="Ma J."/>
        </authorList>
    </citation>
    <scope>NUCLEOTIDE SEQUENCE [LARGE SCALE GENOMIC DNA]</scope>
    <source>
        <strain evidence="14">JCM 12165</strain>
    </source>
</reference>
<dbReference type="HAMAP" id="MF_00148">
    <property type="entry name" value="UDG"/>
    <property type="match status" value="1"/>
</dbReference>
<evidence type="ECO:0000256" key="1">
    <source>
        <dbReference type="ARBA" id="ARBA00001400"/>
    </source>
</evidence>
<dbReference type="SMART" id="SM00986">
    <property type="entry name" value="UDG"/>
    <property type="match status" value="1"/>
</dbReference>
<organism evidence="13 14">
    <name type="scientific">Bacillus daqingensis</name>
    <dbReference type="NCBI Taxonomy" id="872396"/>
    <lineage>
        <taxon>Bacteria</taxon>
        <taxon>Bacillati</taxon>
        <taxon>Bacillota</taxon>
        <taxon>Bacilli</taxon>
        <taxon>Bacillales</taxon>
        <taxon>Bacillaceae</taxon>
        <taxon>Bacillus</taxon>
    </lineage>
</organism>
<evidence type="ECO:0000256" key="2">
    <source>
        <dbReference type="ARBA" id="ARBA00002631"/>
    </source>
</evidence>
<keyword evidence="7 9" id="KW-0378">Hydrolase</keyword>
<comment type="catalytic activity">
    <reaction evidence="1 9 11">
        <text>Hydrolyzes single-stranded DNA or mismatched double-stranded DNA and polynucleotides, releasing free uracil.</text>
        <dbReference type="EC" id="3.2.2.27"/>
    </reaction>
</comment>
<dbReference type="NCBIfam" id="NF003588">
    <property type="entry name" value="PRK05254.1-1"/>
    <property type="match status" value="1"/>
</dbReference>
<dbReference type="PROSITE" id="PS00130">
    <property type="entry name" value="U_DNA_GLYCOSYLASE"/>
    <property type="match status" value="1"/>
</dbReference>
<comment type="caution">
    <text evidence="13">The sequence shown here is derived from an EMBL/GenBank/DDBJ whole genome shotgun (WGS) entry which is preliminary data.</text>
</comment>
<keyword evidence="8 9" id="KW-0234">DNA repair</keyword>
<dbReference type="NCBIfam" id="NF003589">
    <property type="entry name" value="PRK05254.1-2"/>
    <property type="match status" value="1"/>
</dbReference>
<comment type="subcellular location">
    <subcellularLocation>
        <location evidence="9">Cytoplasm</location>
    </subcellularLocation>
</comment>
<dbReference type="InterPro" id="IPR002043">
    <property type="entry name" value="UDG_fam1"/>
</dbReference>
<evidence type="ECO:0000256" key="8">
    <source>
        <dbReference type="ARBA" id="ARBA00023204"/>
    </source>
</evidence>
<gene>
    <name evidence="9" type="primary">ung</name>
    <name evidence="13" type="ORF">ACFO4L_07570</name>
</gene>
<evidence type="ECO:0000313" key="14">
    <source>
        <dbReference type="Proteomes" id="UP001595896"/>
    </source>
</evidence>
<evidence type="ECO:0000256" key="3">
    <source>
        <dbReference type="ARBA" id="ARBA00008184"/>
    </source>
</evidence>
<dbReference type="PANTHER" id="PTHR11264:SF0">
    <property type="entry name" value="URACIL-DNA GLYCOSYLASE"/>
    <property type="match status" value="1"/>
</dbReference>
<dbReference type="NCBIfam" id="NF003592">
    <property type="entry name" value="PRK05254.1-5"/>
    <property type="match status" value="1"/>
</dbReference>
<name>A0ABV9NT59_9BACI</name>
<evidence type="ECO:0000259" key="12">
    <source>
        <dbReference type="SMART" id="SM00986"/>
    </source>
</evidence>
<dbReference type="Gene3D" id="3.40.470.10">
    <property type="entry name" value="Uracil-DNA glycosylase-like domain"/>
    <property type="match status" value="1"/>
</dbReference>
<dbReference type="InterPro" id="IPR036895">
    <property type="entry name" value="Uracil-DNA_glycosylase-like_sf"/>
</dbReference>
<evidence type="ECO:0000256" key="6">
    <source>
        <dbReference type="ARBA" id="ARBA00022763"/>
    </source>
</evidence>
<dbReference type="Proteomes" id="UP001595896">
    <property type="component" value="Unassembled WGS sequence"/>
</dbReference>
<accession>A0ABV9NT59</accession>
<feature type="active site" description="Proton acceptor" evidence="9 10">
    <location>
        <position position="65"/>
    </location>
</feature>
<dbReference type="NCBIfam" id="TIGR00628">
    <property type="entry name" value="ung"/>
    <property type="match status" value="1"/>
</dbReference>
<dbReference type="RefSeq" id="WP_377909083.1">
    <property type="nucleotide sequence ID" value="NZ_JBHSGK010000005.1"/>
</dbReference>
<keyword evidence="9" id="KW-0963">Cytoplasm</keyword>
<evidence type="ECO:0000256" key="5">
    <source>
        <dbReference type="ARBA" id="ARBA00018429"/>
    </source>
</evidence>
<dbReference type="CDD" id="cd10027">
    <property type="entry name" value="UDG-F1-like"/>
    <property type="match status" value="1"/>
</dbReference>
<dbReference type="InterPro" id="IPR005122">
    <property type="entry name" value="Uracil-DNA_glycosylase-like"/>
</dbReference>
<keyword evidence="6 9" id="KW-0227">DNA damage</keyword>
<sequence length="231" mass="26210">MADAFQNDWQQVIGGELAKDYFHDLRAFLKEEYKQQAVFPPKNDIMNAFHATSFEKTKVVLLGQDPYHGKGQAHGLSFSVKPGVKVPPSLVNIYKELEADVGCPAPQHGHLQKWAEQGVLMLNTVLTVRAGEPQSHRGKGWETFTNEVIDRLNERDTPLIFLLWGKPAQEKRERVDEEKHLVLTSPHPSPFSANRGFFGSRPFSAINEKLQEWGSEPIDWCLPLDPEEAKR</sequence>
<dbReference type="NCBIfam" id="NF003591">
    <property type="entry name" value="PRK05254.1-4"/>
    <property type="match status" value="1"/>
</dbReference>
<evidence type="ECO:0000256" key="11">
    <source>
        <dbReference type="RuleBase" id="RU003780"/>
    </source>
</evidence>
<evidence type="ECO:0000256" key="9">
    <source>
        <dbReference type="HAMAP-Rule" id="MF_00148"/>
    </source>
</evidence>
<keyword evidence="14" id="KW-1185">Reference proteome</keyword>
<dbReference type="SMART" id="SM00987">
    <property type="entry name" value="UreE_C"/>
    <property type="match status" value="1"/>
</dbReference>
<comment type="function">
    <text evidence="2 9 11">Excises uracil residues from the DNA which can arise as a result of misincorporation of dUMP residues by DNA polymerase or due to deamination of cytosine.</text>
</comment>
<protein>
    <recommendedName>
        <fullName evidence="5 9">Uracil-DNA glycosylase</fullName>
        <shortName evidence="9">UDG</shortName>
        <ecNumber evidence="4 9">3.2.2.27</ecNumber>
    </recommendedName>
</protein>
<keyword evidence="13" id="KW-0326">Glycosidase</keyword>
<dbReference type="PANTHER" id="PTHR11264">
    <property type="entry name" value="URACIL-DNA GLYCOSYLASE"/>
    <property type="match status" value="1"/>
</dbReference>
<evidence type="ECO:0000256" key="4">
    <source>
        <dbReference type="ARBA" id="ARBA00012030"/>
    </source>
</evidence>
<dbReference type="EMBL" id="JBHSGK010000005">
    <property type="protein sequence ID" value="MFC4736442.1"/>
    <property type="molecule type" value="Genomic_DNA"/>
</dbReference>
<dbReference type="GO" id="GO:0004844">
    <property type="term" value="F:uracil DNA N-glycosylase activity"/>
    <property type="evidence" value="ECO:0007669"/>
    <property type="project" value="UniProtKB-EC"/>
</dbReference>
<dbReference type="SUPFAM" id="SSF52141">
    <property type="entry name" value="Uracil-DNA glycosylase-like"/>
    <property type="match status" value="1"/>
</dbReference>
<evidence type="ECO:0000256" key="10">
    <source>
        <dbReference type="PROSITE-ProRule" id="PRU10072"/>
    </source>
</evidence>
<comment type="similarity">
    <text evidence="3 9 11">Belongs to the uracil-DNA glycosylase (UDG) superfamily. UNG family.</text>
</comment>
<dbReference type="Pfam" id="PF03167">
    <property type="entry name" value="UDG"/>
    <property type="match status" value="1"/>
</dbReference>
<feature type="domain" description="Uracil-DNA glycosylase-like" evidence="12">
    <location>
        <begin position="50"/>
        <end position="210"/>
    </location>
</feature>
<proteinExistence type="inferred from homology"/>
<dbReference type="EC" id="3.2.2.27" evidence="4 9"/>
<evidence type="ECO:0000256" key="7">
    <source>
        <dbReference type="ARBA" id="ARBA00022801"/>
    </source>
</evidence>